<reference evidence="2 3" key="3">
    <citation type="journal article" date="2018" name="New Phytol.">
        <title>High intraspecific genome diversity in the model arbuscular mycorrhizal symbiont Rhizophagus irregularis.</title>
        <authorList>
            <person name="Chen E.C.H."/>
            <person name="Morin E."/>
            <person name="Beaudet D."/>
            <person name="Noel J."/>
            <person name="Yildirir G."/>
            <person name="Ndikumana S."/>
            <person name="Charron P."/>
            <person name="St-Onge C."/>
            <person name="Giorgi J."/>
            <person name="Kruger M."/>
            <person name="Marton T."/>
            <person name="Ropars J."/>
            <person name="Grigoriev I.V."/>
            <person name="Hainaut M."/>
            <person name="Henrissat B."/>
            <person name="Roux C."/>
            <person name="Martin F."/>
            <person name="Corradi N."/>
        </authorList>
    </citation>
    <scope>NUCLEOTIDE SEQUENCE [LARGE SCALE GENOMIC DNA]</scope>
    <source>
        <strain evidence="3">DAOM 181602 / DAOM 197198 / MUCL 43194</strain>
        <strain evidence="2">DAOM 197198</strain>
    </source>
</reference>
<sequence length="209" mass="24308">MRTSIYHDNIDNVSEILANFFNKYTHPRIIDWCLTKNIIVDNNTNEVLRPKDYNFQRFVDAITSRDLDPTQITLISDVQTYEQIFPNDSMILVTFMKFVLGLTYLILDQPRNFKLEDVYPFIGITYFVYDKINNSSLLNSNLKNKALILRDIRNLWSIFLLRKTNSHTNLDLSPAFNIIDGGTSRTSIPLSLYIQNPLIEVLGYVDNSI</sequence>
<evidence type="ECO:0000313" key="2">
    <source>
        <dbReference type="EMBL" id="POG72739.1"/>
    </source>
</evidence>
<dbReference type="AlphaFoldDB" id="U9T9W6"/>
<name>U9T9W6_RHIID</name>
<proteinExistence type="predicted"/>
<dbReference type="Proteomes" id="UP000018888">
    <property type="component" value="Unassembled WGS sequence"/>
</dbReference>
<reference evidence="2 3" key="1">
    <citation type="journal article" date="2013" name="Proc. Natl. Acad. Sci. U.S.A.">
        <title>Genome of an arbuscular mycorrhizal fungus provides insight into the oldest plant symbiosis.</title>
        <authorList>
            <person name="Tisserant E."/>
            <person name="Malbreil M."/>
            <person name="Kuo A."/>
            <person name="Kohler A."/>
            <person name="Symeonidi A."/>
            <person name="Balestrini R."/>
            <person name="Charron P."/>
            <person name="Duensing N."/>
            <person name="Frei Dit Frey N."/>
            <person name="Gianinazzi-Pearson V."/>
            <person name="Gilbert L.B."/>
            <person name="Handa Y."/>
            <person name="Herr J.R."/>
            <person name="Hijri M."/>
            <person name="Koul R."/>
            <person name="Kawaguchi M."/>
            <person name="Krajinski F."/>
            <person name="Lammers P.J."/>
            <person name="Masclaux F.G."/>
            <person name="Murat C."/>
            <person name="Morin E."/>
            <person name="Ndikumana S."/>
            <person name="Pagni M."/>
            <person name="Petitpierre D."/>
            <person name="Requena N."/>
            <person name="Rosikiewicz P."/>
            <person name="Riley R."/>
            <person name="Saito K."/>
            <person name="San Clemente H."/>
            <person name="Shapiro H."/>
            <person name="van Tuinen D."/>
            <person name="Becard G."/>
            <person name="Bonfante P."/>
            <person name="Paszkowski U."/>
            <person name="Shachar-Hill Y.Y."/>
            <person name="Tuskan G.A."/>
            <person name="Young P.W."/>
            <person name="Sanders I.R."/>
            <person name="Henrissat B."/>
            <person name="Rensing S.A."/>
            <person name="Grigoriev I.V."/>
            <person name="Corradi N."/>
            <person name="Roux C."/>
            <person name="Martin F."/>
        </authorList>
    </citation>
    <scope>NUCLEOTIDE SEQUENCE [LARGE SCALE GENOMIC DNA]</scope>
    <source>
        <strain evidence="3">DAOM 181602 / DAOM 197198 / MUCL 43194</strain>
        <strain evidence="2">DAOM 197198</strain>
    </source>
</reference>
<accession>U9T9W6</accession>
<evidence type="ECO:0000313" key="1">
    <source>
        <dbReference type="EMBL" id="ESA04202.1"/>
    </source>
</evidence>
<gene>
    <name evidence="2" type="ORF">GLOIN_2v1773378</name>
    <name evidence="1" type="ORF">GLOINDRAFT_4835</name>
</gene>
<dbReference type="EMBL" id="AUPC02000092">
    <property type="protein sequence ID" value="POG72739.1"/>
    <property type="molecule type" value="Genomic_DNA"/>
</dbReference>
<keyword evidence="3" id="KW-1185">Reference proteome</keyword>
<protein>
    <submittedName>
        <fullName evidence="1">Uncharacterized protein</fullName>
    </submittedName>
</protein>
<organism evidence="1">
    <name type="scientific">Rhizophagus irregularis (strain DAOM 181602 / DAOM 197198 / MUCL 43194)</name>
    <name type="common">Arbuscular mycorrhizal fungus</name>
    <name type="synonym">Glomus intraradices</name>
    <dbReference type="NCBI Taxonomy" id="747089"/>
    <lineage>
        <taxon>Eukaryota</taxon>
        <taxon>Fungi</taxon>
        <taxon>Fungi incertae sedis</taxon>
        <taxon>Mucoromycota</taxon>
        <taxon>Glomeromycotina</taxon>
        <taxon>Glomeromycetes</taxon>
        <taxon>Glomerales</taxon>
        <taxon>Glomeraceae</taxon>
        <taxon>Rhizophagus</taxon>
    </lineage>
</organism>
<evidence type="ECO:0000313" key="3">
    <source>
        <dbReference type="Proteomes" id="UP000018888"/>
    </source>
</evidence>
<dbReference type="EMBL" id="KI294500">
    <property type="protein sequence ID" value="ESA04202.1"/>
    <property type="molecule type" value="Genomic_DNA"/>
</dbReference>
<reference evidence="1" key="2">
    <citation type="submission" date="2013-07" db="EMBL/GenBank/DDBJ databases">
        <title>The genome of an arbuscular mycorrhizal fungus provides insights into the evolution of the oldest plant symbiosis.</title>
        <authorList>
            <consortium name="DOE Joint Genome Institute"/>
            <person name="Tisserant E."/>
            <person name="Malbreil M."/>
            <person name="Kuo A."/>
            <person name="Kohler A."/>
            <person name="Symeonidi A."/>
            <person name="Balestrini R."/>
            <person name="Charron P."/>
            <person name="Duensing N."/>
            <person name="Frei-dit-Frey N."/>
            <person name="Gianinazzi-Pearson V."/>
            <person name="Gilbert B."/>
            <person name="Handa Y."/>
            <person name="Hijri M."/>
            <person name="Kaul R."/>
            <person name="Kawaguchi M."/>
            <person name="Krajinski F."/>
            <person name="Lammers P."/>
            <person name="Lapierre D."/>
            <person name="Masclaux F.G."/>
            <person name="Murat C."/>
            <person name="Morin E."/>
            <person name="Ndikumana S."/>
            <person name="Pagni M."/>
            <person name="Petitpierre D."/>
            <person name="Requena N."/>
            <person name="Rosikiewicz P."/>
            <person name="Riley R."/>
            <person name="Saito K."/>
            <person name="San Clemente H."/>
            <person name="Shapiro H."/>
            <person name="van Tuinen D."/>
            <person name="Becard G."/>
            <person name="Bonfante P."/>
            <person name="Paszkowski U."/>
            <person name="Shachar-Hill Y."/>
            <person name="Young J.P."/>
            <person name="Sanders I.R."/>
            <person name="Henrissat B."/>
            <person name="Rensing S.A."/>
            <person name="Grigoriev I.V."/>
            <person name="Corradi N."/>
            <person name="Roux C."/>
            <person name="Martin F."/>
        </authorList>
    </citation>
    <scope>NUCLEOTIDE SEQUENCE</scope>
    <source>
        <strain evidence="1">DAOM 197198</strain>
    </source>
</reference>
<dbReference type="VEuPathDB" id="FungiDB:RhiirFUN_025842"/>
<dbReference type="HOGENOM" id="CLU_1205303_0_0_1"/>